<keyword evidence="2" id="KW-1185">Reference proteome</keyword>
<evidence type="ECO:0000313" key="2">
    <source>
        <dbReference type="Proteomes" id="UP000680132"/>
    </source>
</evidence>
<dbReference type="AlphaFoldDB" id="A0A939QIZ2"/>
<name>A0A939QIZ2_9MICO</name>
<proteinExistence type="predicted"/>
<dbReference type="RefSeq" id="WP_208503124.1">
    <property type="nucleotide sequence ID" value="NZ_JAGFOA010000003.1"/>
</dbReference>
<dbReference type="EMBL" id="JAGFOA010000003">
    <property type="protein sequence ID" value="MBO3663738.1"/>
    <property type="molecule type" value="Genomic_DNA"/>
</dbReference>
<protein>
    <submittedName>
        <fullName evidence="1">Uncharacterized protein</fullName>
    </submittedName>
</protein>
<dbReference type="Proteomes" id="UP000680132">
    <property type="component" value="Unassembled WGS sequence"/>
</dbReference>
<reference evidence="1" key="1">
    <citation type="submission" date="2021-03" db="EMBL/GenBank/DDBJ databases">
        <title>Microbacterium sp. nov., a novel actinobacterium isolated from cow dung.</title>
        <authorList>
            <person name="Zhang L."/>
        </authorList>
    </citation>
    <scope>NUCLEOTIDE SEQUENCE</scope>
    <source>
        <strain evidence="1">NEAU-LLB</strain>
    </source>
</reference>
<sequence>MTLLRLLSNELDIRQSPQGESRVEGLYVRRDAFDGWDDGVAMRSDTVARPQAHGDFDMPGFLAGRLMPFSGWAIAERPASLEMLRDRFIGHGADGAKFRVTVIRNGRELWADARLAAGQVPTFKDVGTGRRAAWKTAWWFPDPRKYGHLHTFGPAATVQAFHEGNFPALSELVVTGSAAGGYTITGPGGREIVISRPLVSGTPHRFEMRTGRLYVGGSRVIGGVARAELFTIPSGLPATEISVSAGLLTVEVHDTYI</sequence>
<organism evidence="1 2">
    <name type="scientific">Microbacterium stercoris</name>
    <dbReference type="NCBI Taxonomy" id="2820289"/>
    <lineage>
        <taxon>Bacteria</taxon>
        <taxon>Bacillati</taxon>
        <taxon>Actinomycetota</taxon>
        <taxon>Actinomycetes</taxon>
        <taxon>Micrococcales</taxon>
        <taxon>Microbacteriaceae</taxon>
        <taxon>Microbacterium</taxon>
    </lineage>
</organism>
<accession>A0A939QIZ2</accession>
<evidence type="ECO:0000313" key="1">
    <source>
        <dbReference type="EMBL" id="MBO3663738.1"/>
    </source>
</evidence>
<gene>
    <name evidence="1" type="ORF">J5V96_09440</name>
</gene>
<comment type="caution">
    <text evidence="1">The sequence shown here is derived from an EMBL/GenBank/DDBJ whole genome shotgun (WGS) entry which is preliminary data.</text>
</comment>